<dbReference type="eggNOG" id="ENOG502SI8Y">
    <property type="taxonomic scope" value="Eukaryota"/>
</dbReference>
<evidence type="ECO:0000313" key="4">
    <source>
        <dbReference type="EnsemblProtists" id="Phyra96198"/>
    </source>
</evidence>
<sequence length="583" mass="59524">MWWLQLLLWLSCAERGYAAIAPATITPASLVAGVTGNVGVAFTTGTTVPVGGTITVMFPSTFYVASTTLTITSGLDLSSSMVATPASAQVTIAVAGTDATAGPIAFTLDGISNPGTTGSGTTSTYLIRTQSASGSTLDISFTTSITLRVGSVIALQFPLLSASTIVFTGATLSSLGGIAVASTIVQVASPYIRLTIAGQDVAAGTSVSITYGNIINPAAQASGVFGVHTRHPTGAIFQENQAVAGLTYTSATLPSATVTPISYWAGIVTDYTVAFANSAYLPSGSRVDVTFPAREHCFRVVPGTGRGFTVEGITNPGTSCDQFIVEYCAMTWETYTVTITDSGGNLFEQLTTIPGTPIVKKPLTYGRVRPLLRSPDTLTVATVAVDTVATIPLGGYIEAVLPDGYSVGAATLVAGSLVGIPIASSVLTATSSSVKLKIAGTNILPSTDAGGNTIEESSTIGGEGCTLLYASIPTDTVTAHDILVECSGMGICDRSTGTCMCFPGIEGSACERNRGTCMSMREMAAAKNALPISAATTYGGQPFSATWDADRIFGCVCDSGWAVGAASGELQATEYFSADCSKP</sequence>
<accession>H3HDJ3</accession>
<keyword evidence="1" id="KW-1015">Disulfide bond</keyword>
<dbReference type="InterPro" id="IPR013111">
    <property type="entry name" value="EGF_extracell"/>
</dbReference>
<dbReference type="EnsemblProtists" id="Phyra96198">
    <property type="protein sequence ID" value="Phyra96198"/>
    <property type="gene ID" value="Phyra96198"/>
</dbReference>
<name>H3HDJ3_PHYRM</name>
<dbReference type="Pfam" id="PF07974">
    <property type="entry name" value="EGF_2"/>
    <property type="match status" value="1"/>
</dbReference>
<evidence type="ECO:0000313" key="5">
    <source>
        <dbReference type="Proteomes" id="UP000005238"/>
    </source>
</evidence>
<organism evidence="4 5">
    <name type="scientific">Phytophthora ramorum</name>
    <name type="common">Sudden oak death agent</name>
    <dbReference type="NCBI Taxonomy" id="164328"/>
    <lineage>
        <taxon>Eukaryota</taxon>
        <taxon>Sar</taxon>
        <taxon>Stramenopiles</taxon>
        <taxon>Oomycota</taxon>
        <taxon>Peronosporomycetes</taxon>
        <taxon>Peronosporales</taxon>
        <taxon>Peronosporaceae</taxon>
        <taxon>Phytophthora</taxon>
    </lineage>
</organism>
<dbReference type="InterPro" id="IPR002049">
    <property type="entry name" value="LE_dom"/>
</dbReference>
<dbReference type="VEuPathDB" id="FungiDB:KRP22_12162"/>
<dbReference type="InParanoid" id="H3HDJ3"/>
<dbReference type="Proteomes" id="UP000005238">
    <property type="component" value="Unassembled WGS sequence"/>
</dbReference>
<evidence type="ECO:0000256" key="2">
    <source>
        <dbReference type="SAM" id="SignalP"/>
    </source>
</evidence>
<protein>
    <recommendedName>
        <fullName evidence="3">Epidermal growth factor-like domain-containing protein</fullName>
    </recommendedName>
</protein>
<proteinExistence type="predicted"/>
<keyword evidence="5" id="KW-1185">Reference proteome</keyword>
<reference evidence="4" key="2">
    <citation type="submission" date="2015-06" db="UniProtKB">
        <authorList>
            <consortium name="EnsemblProtists"/>
        </authorList>
    </citation>
    <scope>IDENTIFICATION</scope>
    <source>
        <strain evidence="4">Pr102</strain>
    </source>
</reference>
<dbReference type="AlphaFoldDB" id="H3HDJ3"/>
<evidence type="ECO:0000259" key="3">
    <source>
        <dbReference type="Pfam" id="PF07974"/>
    </source>
</evidence>
<dbReference type="EMBL" id="DS566063">
    <property type="status" value="NOT_ANNOTATED_CDS"/>
    <property type="molecule type" value="Genomic_DNA"/>
</dbReference>
<dbReference type="CDD" id="cd00055">
    <property type="entry name" value="EGF_Lam"/>
    <property type="match status" value="1"/>
</dbReference>
<dbReference type="HOGENOM" id="CLU_386127_0_0_1"/>
<keyword evidence="2" id="KW-0732">Signal</keyword>
<feature type="signal peptide" evidence="2">
    <location>
        <begin position="1"/>
        <end position="18"/>
    </location>
</feature>
<evidence type="ECO:0000256" key="1">
    <source>
        <dbReference type="ARBA" id="ARBA00023157"/>
    </source>
</evidence>
<reference evidence="5" key="1">
    <citation type="journal article" date="2006" name="Science">
        <title>Phytophthora genome sequences uncover evolutionary origins and mechanisms of pathogenesis.</title>
        <authorList>
            <person name="Tyler B.M."/>
            <person name="Tripathy S."/>
            <person name="Zhang X."/>
            <person name="Dehal P."/>
            <person name="Jiang R.H."/>
            <person name="Aerts A."/>
            <person name="Arredondo F.D."/>
            <person name="Baxter L."/>
            <person name="Bensasson D."/>
            <person name="Beynon J.L."/>
            <person name="Chapman J."/>
            <person name="Damasceno C.M."/>
            <person name="Dorrance A.E."/>
            <person name="Dou D."/>
            <person name="Dickerman A.W."/>
            <person name="Dubchak I.L."/>
            <person name="Garbelotto M."/>
            <person name="Gijzen M."/>
            <person name="Gordon S.G."/>
            <person name="Govers F."/>
            <person name="Grunwald N.J."/>
            <person name="Huang W."/>
            <person name="Ivors K.L."/>
            <person name="Jones R.W."/>
            <person name="Kamoun S."/>
            <person name="Krampis K."/>
            <person name="Lamour K.H."/>
            <person name="Lee M.K."/>
            <person name="McDonald W.H."/>
            <person name="Medina M."/>
            <person name="Meijer H.J."/>
            <person name="Nordberg E.K."/>
            <person name="Maclean D.J."/>
            <person name="Ospina-Giraldo M.D."/>
            <person name="Morris P.F."/>
            <person name="Phuntumart V."/>
            <person name="Putnam N.H."/>
            <person name="Rash S."/>
            <person name="Rose J.K."/>
            <person name="Sakihama Y."/>
            <person name="Salamov A.A."/>
            <person name="Savidor A."/>
            <person name="Scheuring C.F."/>
            <person name="Smith B.M."/>
            <person name="Sobral B.W."/>
            <person name="Terry A."/>
            <person name="Torto-Alalibo T.A."/>
            <person name="Win J."/>
            <person name="Xu Z."/>
            <person name="Zhang H."/>
            <person name="Grigoriev I.V."/>
            <person name="Rokhsar D.S."/>
            <person name="Boore J.L."/>
        </authorList>
    </citation>
    <scope>NUCLEOTIDE SEQUENCE [LARGE SCALE GENOMIC DNA]</scope>
    <source>
        <strain evidence="5">Pr102</strain>
    </source>
</reference>
<feature type="domain" description="Epidermal growth factor-like" evidence="3">
    <location>
        <begin position="485"/>
        <end position="510"/>
    </location>
</feature>
<dbReference type="VEuPathDB" id="FungiDB:KRP23_7060"/>
<feature type="chain" id="PRO_5003587636" description="Epidermal growth factor-like domain-containing protein" evidence="2">
    <location>
        <begin position="19"/>
        <end position="583"/>
    </location>
</feature>
<dbReference type="OMA" id="CDQFIVE"/>